<keyword evidence="2" id="KW-0808">Transferase</keyword>
<evidence type="ECO:0000256" key="2">
    <source>
        <dbReference type="ARBA" id="ARBA00022679"/>
    </source>
</evidence>
<evidence type="ECO:0000313" key="9">
    <source>
        <dbReference type="EMBL" id="KAL1130614.1"/>
    </source>
</evidence>
<dbReference type="SUPFAM" id="SSF144232">
    <property type="entry name" value="HIT/MYND zinc finger-like"/>
    <property type="match status" value="1"/>
</dbReference>
<sequence length="110" mass="12285">MLPDSYVPHCHHCCKVTYNPIPCRKCSEVEYCSNECLELSEGGYHRWECGGGLILCHSIGIAHLGLRLALVGSDPSAAKQYSRVRKLMSHIDDIVPADLYQYSLVSIFSQ</sequence>
<dbReference type="GO" id="GO:0008270">
    <property type="term" value="F:zinc ion binding"/>
    <property type="evidence" value="ECO:0007669"/>
    <property type="project" value="UniProtKB-KW"/>
</dbReference>
<evidence type="ECO:0000259" key="8">
    <source>
        <dbReference type="PROSITE" id="PS50865"/>
    </source>
</evidence>
<keyword evidence="4" id="KW-0479">Metal-binding</keyword>
<keyword evidence="1" id="KW-0489">Methyltransferase</keyword>
<evidence type="ECO:0000256" key="7">
    <source>
        <dbReference type="PROSITE-ProRule" id="PRU00134"/>
    </source>
</evidence>
<dbReference type="GO" id="GO:0008168">
    <property type="term" value="F:methyltransferase activity"/>
    <property type="evidence" value="ECO:0007669"/>
    <property type="project" value="UniProtKB-KW"/>
</dbReference>
<dbReference type="InterPro" id="IPR052097">
    <property type="entry name" value="SET-MYND_domain_protein"/>
</dbReference>
<comment type="caution">
    <text evidence="9">The sequence shown here is derived from an EMBL/GenBank/DDBJ whole genome shotgun (WGS) entry which is preliminary data.</text>
</comment>
<proteinExistence type="predicted"/>
<evidence type="ECO:0000313" key="10">
    <source>
        <dbReference type="Proteomes" id="UP001558652"/>
    </source>
</evidence>
<dbReference type="Proteomes" id="UP001558652">
    <property type="component" value="Unassembled WGS sequence"/>
</dbReference>
<dbReference type="Pfam" id="PF01753">
    <property type="entry name" value="zf-MYND"/>
    <property type="match status" value="1"/>
</dbReference>
<dbReference type="PANTHER" id="PTHR46165">
    <property type="entry name" value="SET AND MYND DOMAIN-CONTAINING PROTEIN 4"/>
    <property type="match status" value="1"/>
</dbReference>
<protein>
    <recommendedName>
        <fullName evidence="8">MYND-type domain-containing protein</fullName>
    </recommendedName>
</protein>
<dbReference type="PANTHER" id="PTHR46165:SF2">
    <property type="entry name" value="SET AND MYND DOMAIN-CONTAINING PROTEIN 4"/>
    <property type="match status" value="1"/>
</dbReference>
<evidence type="ECO:0000256" key="1">
    <source>
        <dbReference type="ARBA" id="ARBA00022603"/>
    </source>
</evidence>
<dbReference type="EMBL" id="JBFDAA010000007">
    <property type="protein sequence ID" value="KAL1130614.1"/>
    <property type="molecule type" value="Genomic_DNA"/>
</dbReference>
<evidence type="ECO:0000256" key="3">
    <source>
        <dbReference type="ARBA" id="ARBA00022691"/>
    </source>
</evidence>
<dbReference type="AlphaFoldDB" id="A0ABD0YHJ8"/>
<keyword evidence="6" id="KW-0862">Zinc</keyword>
<organism evidence="9 10">
    <name type="scientific">Ranatra chinensis</name>
    <dbReference type="NCBI Taxonomy" id="642074"/>
    <lineage>
        <taxon>Eukaryota</taxon>
        <taxon>Metazoa</taxon>
        <taxon>Ecdysozoa</taxon>
        <taxon>Arthropoda</taxon>
        <taxon>Hexapoda</taxon>
        <taxon>Insecta</taxon>
        <taxon>Pterygota</taxon>
        <taxon>Neoptera</taxon>
        <taxon>Paraneoptera</taxon>
        <taxon>Hemiptera</taxon>
        <taxon>Heteroptera</taxon>
        <taxon>Panheteroptera</taxon>
        <taxon>Nepomorpha</taxon>
        <taxon>Nepidae</taxon>
        <taxon>Ranatrinae</taxon>
        <taxon>Ranatra</taxon>
    </lineage>
</organism>
<keyword evidence="10" id="KW-1185">Reference proteome</keyword>
<evidence type="ECO:0000256" key="4">
    <source>
        <dbReference type="ARBA" id="ARBA00022723"/>
    </source>
</evidence>
<gene>
    <name evidence="9" type="ORF">AAG570_011856</name>
</gene>
<feature type="domain" description="MYND-type" evidence="8">
    <location>
        <begin position="10"/>
        <end position="49"/>
    </location>
</feature>
<accession>A0ABD0YHJ8</accession>
<name>A0ABD0YHJ8_9HEMI</name>
<keyword evidence="3" id="KW-0949">S-adenosyl-L-methionine</keyword>
<dbReference type="InterPro" id="IPR002893">
    <property type="entry name" value="Znf_MYND"/>
</dbReference>
<dbReference type="GO" id="GO:0032259">
    <property type="term" value="P:methylation"/>
    <property type="evidence" value="ECO:0007669"/>
    <property type="project" value="UniProtKB-KW"/>
</dbReference>
<reference evidence="9 10" key="1">
    <citation type="submission" date="2024-07" db="EMBL/GenBank/DDBJ databases">
        <title>Chromosome-level genome assembly of the water stick insect Ranatra chinensis (Heteroptera: Nepidae).</title>
        <authorList>
            <person name="Liu X."/>
        </authorList>
    </citation>
    <scope>NUCLEOTIDE SEQUENCE [LARGE SCALE GENOMIC DNA]</scope>
    <source>
        <strain evidence="9">Cailab_2021Rc</strain>
        <tissue evidence="9">Muscle</tissue>
    </source>
</reference>
<dbReference type="PROSITE" id="PS50865">
    <property type="entry name" value="ZF_MYND_2"/>
    <property type="match status" value="1"/>
</dbReference>
<evidence type="ECO:0000256" key="5">
    <source>
        <dbReference type="ARBA" id="ARBA00022771"/>
    </source>
</evidence>
<evidence type="ECO:0000256" key="6">
    <source>
        <dbReference type="ARBA" id="ARBA00022833"/>
    </source>
</evidence>
<keyword evidence="5 7" id="KW-0863">Zinc-finger</keyword>